<keyword evidence="6 7" id="KW-0472">Membrane</keyword>
<keyword evidence="5 7" id="KW-1133">Transmembrane helix</keyword>
<proteinExistence type="inferred from homology"/>
<feature type="transmembrane region" description="Helical" evidence="7">
    <location>
        <begin position="208"/>
        <end position="225"/>
    </location>
</feature>
<dbReference type="PANTHER" id="PTHR43386:SF25">
    <property type="entry name" value="PEPTIDE ABC TRANSPORTER PERMEASE PROTEIN"/>
    <property type="match status" value="1"/>
</dbReference>
<keyword evidence="3" id="KW-1003">Cell membrane</keyword>
<protein>
    <submittedName>
        <fullName evidence="9">Peptide ABC transporter permease</fullName>
    </submittedName>
</protein>
<dbReference type="Proteomes" id="UP000331127">
    <property type="component" value="Unassembled WGS sequence"/>
</dbReference>
<evidence type="ECO:0000256" key="2">
    <source>
        <dbReference type="ARBA" id="ARBA00022448"/>
    </source>
</evidence>
<evidence type="ECO:0000259" key="8">
    <source>
        <dbReference type="PROSITE" id="PS50928"/>
    </source>
</evidence>
<dbReference type="InterPro" id="IPR000515">
    <property type="entry name" value="MetI-like"/>
</dbReference>
<feature type="transmembrane region" description="Helical" evidence="7">
    <location>
        <begin position="245"/>
        <end position="268"/>
    </location>
</feature>
<evidence type="ECO:0000256" key="7">
    <source>
        <dbReference type="RuleBase" id="RU363032"/>
    </source>
</evidence>
<dbReference type="SUPFAM" id="SSF161098">
    <property type="entry name" value="MetI-like"/>
    <property type="match status" value="1"/>
</dbReference>
<sequence length="278" mass="28680">MSAADATAVRAVTRTRGRFRVALSVGVALIAAWTVVAALWPALAPYDPEAQDPLARFLAPGGAHLLGTDQFGRDTFSRMLAGARPVLQVAPPATVLGVLLGTAIGLAAGTLGGLVDEIIMRVLDAVAIFPAVIATVLFVALAGRSVTVMVLVIAGAFTPIVARSVRAATLVEREKAYVEAVRLRGGSTVREILPNIGPTVLVEATSRFGDAIFAAATLSFLGLGQPPGSPDWGASVSDNRLWLTVAPWTVLAPALAIASLVVGIALTADALRGRREHA</sequence>
<evidence type="ECO:0000256" key="5">
    <source>
        <dbReference type="ARBA" id="ARBA00022989"/>
    </source>
</evidence>
<dbReference type="GO" id="GO:0055085">
    <property type="term" value="P:transmembrane transport"/>
    <property type="evidence" value="ECO:0007669"/>
    <property type="project" value="InterPro"/>
</dbReference>
<dbReference type="PANTHER" id="PTHR43386">
    <property type="entry name" value="OLIGOPEPTIDE TRANSPORT SYSTEM PERMEASE PROTEIN APPC"/>
    <property type="match status" value="1"/>
</dbReference>
<dbReference type="PROSITE" id="PS50928">
    <property type="entry name" value="ABC_TM1"/>
    <property type="match status" value="1"/>
</dbReference>
<feature type="transmembrane region" description="Helical" evidence="7">
    <location>
        <begin position="122"/>
        <end position="142"/>
    </location>
</feature>
<dbReference type="Gene3D" id="1.10.3720.10">
    <property type="entry name" value="MetI-like"/>
    <property type="match status" value="1"/>
</dbReference>
<comment type="subcellular location">
    <subcellularLocation>
        <location evidence="1 7">Cell membrane</location>
        <topology evidence="1 7">Multi-pass membrane protein</topology>
    </subcellularLocation>
</comment>
<organism evidence="9 10">
    <name type="scientific">Acrocarpospora macrocephala</name>
    <dbReference type="NCBI Taxonomy" id="150177"/>
    <lineage>
        <taxon>Bacteria</taxon>
        <taxon>Bacillati</taxon>
        <taxon>Actinomycetota</taxon>
        <taxon>Actinomycetes</taxon>
        <taxon>Streptosporangiales</taxon>
        <taxon>Streptosporangiaceae</taxon>
        <taxon>Acrocarpospora</taxon>
    </lineage>
</organism>
<dbReference type="AlphaFoldDB" id="A0A5M3X0T0"/>
<feature type="domain" description="ABC transmembrane type-1" evidence="8">
    <location>
        <begin position="83"/>
        <end position="268"/>
    </location>
</feature>
<keyword evidence="4 7" id="KW-0812">Transmembrane</keyword>
<name>A0A5M3X0T0_9ACTN</name>
<evidence type="ECO:0000256" key="1">
    <source>
        <dbReference type="ARBA" id="ARBA00004651"/>
    </source>
</evidence>
<dbReference type="RefSeq" id="WP_170322922.1">
    <property type="nucleotide sequence ID" value="NZ_BAAAHL010000007.1"/>
</dbReference>
<feature type="transmembrane region" description="Helical" evidence="7">
    <location>
        <begin position="93"/>
        <end position="115"/>
    </location>
</feature>
<keyword evidence="10" id="KW-1185">Reference proteome</keyword>
<dbReference type="InterPro" id="IPR035906">
    <property type="entry name" value="MetI-like_sf"/>
</dbReference>
<evidence type="ECO:0000313" key="10">
    <source>
        <dbReference type="Proteomes" id="UP000331127"/>
    </source>
</evidence>
<feature type="transmembrane region" description="Helical" evidence="7">
    <location>
        <begin position="148"/>
        <end position="165"/>
    </location>
</feature>
<comment type="similarity">
    <text evidence="7">Belongs to the binding-protein-dependent transport system permease family.</text>
</comment>
<evidence type="ECO:0000256" key="6">
    <source>
        <dbReference type="ARBA" id="ARBA00023136"/>
    </source>
</evidence>
<gene>
    <name evidence="9" type="ORF">Amac_083310</name>
</gene>
<keyword evidence="2 7" id="KW-0813">Transport</keyword>
<dbReference type="InterPro" id="IPR050366">
    <property type="entry name" value="BP-dependent_transpt_permease"/>
</dbReference>
<dbReference type="CDD" id="cd06261">
    <property type="entry name" value="TM_PBP2"/>
    <property type="match status" value="1"/>
</dbReference>
<dbReference type="GO" id="GO:0005886">
    <property type="term" value="C:plasma membrane"/>
    <property type="evidence" value="ECO:0007669"/>
    <property type="project" value="UniProtKB-SubCell"/>
</dbReference>
<accession>A0A5M3X0T0</accession>
<evidence type="ECO:0000256" key="4">
    <source>
        <dbReference type="ARBA" id="ARBA00022692"/>
    </source>
</evidence>
<dbReference type="Pfam" id="PF00528">
    <property type="entry name" value="BPD_transp_1"/>
    <property type="match status" value="1"/>
</dbReference>
<comment type="caution">
    <text evidence="9">The sequence shown here is derived from an EMBL/GenBank/DDBJ whole genome shotgun (WGS) entry which is preliminary data.</text>
</comment>
<evidence type="ECO:0000256" key="3">
    <source>
        <dbReference type="ARBA" id="ARBA00022475"/>
    </source>
</evidence>
<feature type="transmembrane region" description="Helical" evidence="7">
    <location>
        <begin position="21"/>
        <end position="43"/>
    </location>
</feature>
<dbReference type="EMBL" id="BLAE01000064">
    <property type="protein sequence ID" value="GES14734.1"/>
    <property type="molecule type" value="Genomic_DNA"/>
</dbReference>
<reference evidence="9 10" key="1">
    <citation type="submission" date="2019-10" db="EMBL/GenBank/DDBJ databases">
        <title>Whole genome shotgun sequence of Acrocarpospora macrocephala NBRC 16266.</title>
        <authorList>
            <person name="Ichikawa N."/>
            <person name="Kimura A."/>
            <person name="Kitahashi Y."/>
            <person name="Komaki H."/>
            <person name="Oguchi A."/>
        </authorList>
    </citation>
    <scope>NUCLEOTIDE SEQUENCE [LARGE SCALE GENOMIC DNA]</scope>
    <source>
        <strain evidence="9 10">NBRC 16266</strain>
    </source>
</reference>
<evidence type="ECO:0000313" key="9">
    <source>
        <dbReference type="EMBL" id="GES14734.1"/>
    </source>
</evidence>